<proteinExistence type="predicted"/>
<name>A0A9D8KGW5_9DELT</name>
<organism evidence="1 2">
    <name type="scientific">Candidatus Zymogenus saltonus</name>
    <dbReference type="NCBI Taxonomy" id="2844893"/>
    <lineage>
        <taxon>Bacteria</taxon>
        <taxon>Deltaproteobacteria</taxon>
        <taxon>Candidatus Zymogenia</taxon>
        <taxon>Candidatus Zymogeniales</taxon>
        <taxon>Candidatus Zymogenaceae</taxon>
        <taxon>Candidatus Zymogenus</taxon>
    </lineage>
</organism>
<dbReference type="AlphaFoldDB" id="A0A9D8KGW5"/>
<evidence type="ECO:0000313" key="2">
    <source>
        <dbReference type="Proteomes" id="UP000809273"/>
    </source>
</evidence>
<dbReference type="EMBL" id="JAFGIX010000080">
    <property type="protein sequence ID" value="MBN1574464.1"/>
    <property type="molecule type" value="Genomic_DNA"/>
</dbReference>
<evidence type="ECO:0000313" key="1">
    <source>
        <dbReference type="EMBL" id="MBN1574464.1"/>
    </source>
</evidence>
<accession>A0A9D8KGW5</accession>
<reference evidence="1" key="1">
    <citation type="journal article" date="2021" name="Environ. Microbiol.">
        <title>Genomic characterization of three novel Desulfobacterota classes expand the metabolic and phylogenetic diversity of the phylum.</title>
        <authorList>
            <person name="Murphy C.L."/>
            <person name="Biggerstaff J."/>
            <person name="Eichhorn A."/>
            <person name="Ewing E."/>
            <person name="Shahan R."/>
            <person name="Soriano D."/>
            <person name="Stewart S."/>
            <person name="VanMol K."/>
            <person name="Walker R."/>
            <person name="Walters P."/>
            <person name="Elshahed M.S."/>
            <person name="Youssef N.H."/>
        </authorList>
    </citation>
    <scope>NUCLEOTIDE SEQUENCE</scope>
    <source>
        <strain evidence="1">Zod_Metabat.24</strain>
    </source>
</reference>
<reference evidence="1" key="2">
    <citation type="submission" date="2021-01" db="EMBL/GenBank/DDBJ databases">
        <authorList>
            <person name="Hahn C.R."/>
            <person name="Youssef N.H."/>
            <person name="Elshahed M."/>
        </authorList>
    </citation>
    <scope>NUCLEOTIDE SEQUENCE</scope>
    <source>
        <strain evidence="1">Zod_Metabat.24</strain>
    </source>
</reference>
<dbReference type="Proteomes" id="UP000809273">
    <property type="component" value="Unassembled WGS sequence"/>
</dbReference>
<protein>
    <submittedName>
        <fullName evidence="1">Uncharacterized protein</fullName>
    </submittedName>
</protein>
<sequence>MKAKAFSNNQEIKLNPFIEEYVAEVFAAAIRPLKGVDNPKVIEFVVKGRKIDIKVDDKQVEFHGFAKVIVTDTLIATLKHLKGFSEEDEKKIVIES</sequence>
<gene>
    <name evidence="1" type="ORF">JW984_14800</name>
</gene>
<comment type="caution">
    <text evidence="1">The sequence shown here is derived from an EMBL/GenBank/DDBJ whole genome shotgun (WGS) entry which is preliminary data.</text>
</comment>